<organism evidence="1 2">
    <name type="scientific">Fodinibius sediminis</name>
    <dbReference type="NCBI Taxonomy" id="1214077"/>
    <lineage>
        <taxon>Bacteria</taxon>
        <taxon>Pseudomonadati</taxon>
        <taxon>Balneolota</taxon>
        <taxon>Balneolia</taxon>
        <taxon>Balneolales</taxon>
        <taxon>Balneolaceae</taxon>
        <taxon>Fodinibius</taxon>
    </lineage>
</organism>
<dbReference type="EMBL" id="FXTH01000004">
    <property type="protein sequence ID" value="SMO51423.1"/>
    <property type="molecule type" value="Genomic_DNA"/>
</dbReference>
<dbReference type="InterPro" id="IPR036465">
    <property type="entry name" value="vWFA_dom_sf"/>
</dbReference>
<dbReference type="RefSeq" id="WP_142713614.1">
    <property type="nucleotide sequence ID" value="NZ_FXTH01000004.1"/>
</dbReference>
<accession>A0A521BW54</accession>
<reference evidence="1 2" key="1">
    <citation type="submission" date="2017-05" db="EMBL/GenBank/DDBJ databases">
        <authorList>
            <person name="Varghese N."/>
            <person name="Submissions S."/>
        </authorList>
    </citation>
    <scope>NUCLEOTIDE SEQUENCE [LARGE SCALE GENOMIC DNA]</scope>
    <source>
        <strain evidence="1 2">DSM 21194</strain>
    </source>
</reference>
<dbReference type="Proteomes" id="UP000317593">
    <property type="component" value="Unassembled WGS sequence"/>
</dbReference>
<dbReference type="SUPFAM" id="SSF53300">
    <property type="entry name" value="vWA-like"/>
    <property type="match status" value="1"/>
</dbReference>
<proteinExistence type="predicted"/>
<evidence type="ECO:0008006" key="3">
    <source>
        <dbReference type="Google" id="ProtNLM"/>
    </source>
</evidence>
<keyword evidence="2" id="KW-1185">Reference proteome</keyword>
<dbReference type="Gene3D" id="3.40.50.410">
    <property type="entry name" value="von Willebrand factor, type A domain"/>
    <property type="match status" value="1"/>
</dbReference>
<evidence type="ECO:0000313" key="1">
    <source>
        <dbReference type="EMBL" id="SMO51423.1"/>
    </source>
</evidence>
<name>A0A521BW54_9BACT</name>
<protein>
    <recommendedName>
        <fullName evidence="3">von Willebrand factor type A domain-containing protein</fullName>
    </recommendedName>
</protein>
<sequence length="203" mass="22920">MRKDEIVLVIDKSGSMAAIKDDAIGGFNSFIAEQRKYDRDASVTFALFDDRYQLVCNGRDIRGMEALTEETYRPSGMTALLDAVGRTIDRVGDRLDSLPESDKPENVIVFILTDGRENASSDYSRDKVREMIEHQESKYGWEFIYGGANQDAFSEAGGLGIKARNTFEFEASGQGTRRAFDESSEFVARYRNDLPENEPKKRK</sequence>
<evidence type="ECO:0000313" key="2">
    <source>
        <dbReference type="Proteomes" id="UP000317593"/>
    </source>
</evidence>
<gene>
    <name evidence="1" type="ORF">SAMN06265218_10491</name>
</gene>
<dbReference type="AlphaFoldDB" id="A0A521BW54"/>
<dbReference type="CDD" id="cd00198">
    <property type="entry name" value="vWFA"/>
    <property type="match status" value="1"/>
</dbReference>
<dbReference type="OrthoDB" id="9790144at2"/>